<dbReference type="InterPro" id="IPR008949">
    <property type="entry name" value="Isoprenoid_synthase_dom_sf"/>
</dbReference>
<dbReference type="PANTHER" id="PTHR12001">
    <property type="entry name" value="GERANYLGERANYL PYROPHOSPHATE SYNTHASE"/>
    <property type="match status" value="1"/>
</dbReference>
<evidence type="ECO:0000313" key="5">
    <source>
        <dbReference type="Proteomes" id="UP001589867"/>
    </source>
</evidence>
<dbReference type="InterPro" id="IPR033749">
    <property type="entry name" value="Polyprenyl_synt_CS"/>
</dbReference>
<evidence type="ECO:0000313" key="4">
    <source>
        <dbReference type="EMBL" id="MFC0529690.1"/>
    </source>
</evidence>
<dbReference type="SFLD" id="SFLDG01017">
    <property type="entry name" value="Polyprenyl_Transferase_Like"/>
    <property type="match status" value="1"/>
</dbReference>
<dbReference type="SUPFAM" id="SSF48576">
    <property type="entry name" value="Terpenoid synthases"/>
    <property type="match status" value="1"/>
</dbReference>
<dbReference type="PROSITE" id="PS00723">
    <property type="entry name" value="POLYPRENYL_SYNTHASE_1"/>
    <property type="match status" value="1"/>
</dbReference>
<dbReference type="InterPro" id="IPR000092">
    <property type="entry name" value="Polyprenyl_synt"/>
</dbReference>
<keyword evidence="2" id="KW-0460">Magnesium</keyword>
<evidence type="ECO:0000256" key="3">
    <source>
        <dbReference type="RuleBase" id="RU004466"/>
    </source>
</evidence>
<keyword evidence="1" id="KW-0479">Metal-binding</keyword>
<dbReference type="CDD" id="cd00685">
    <property type="entry name" value="Trans_IPPS_HT"/>
    <property type="match status" value="1"/>
</dbReference>
<keyword evidence="5" id="KW-1185">Reference proteome</keyword>
<reference evidence="4 5" key="1">
    <citation type="submission" date="2024-09" db="EMBL/GenBank/DDBJ databases">
        <authorList>
            <person name="Sun Q."/>
            <person name="Mori K."/>
        </authorList>
    </citation>
    <scope>NUCLEOTIDE SEQUENCE [LARGE SCALE GENOMIC DNA]</scope>
    <source>
        <strain evidence="4 5">TBRC 3947</strain>
    </source>
</reference>
<name>A0ABV6M4R5_9ACTN</name>
<proteinExistence type="inferred from homology"/>
<evidence type="ECO:0000256" key="2">
    <source>
        <dbReference type="ARBA" id="ARBA00022842"/>
    </source>
</evidence>
<dbReference type="PANTHER" id="PTHR12001:SF86">
    <property type="entry name" value="GERANYLGERANYL DIPHOSPHATE SYNTHASE"/>
    <property type="match status" value="1"/>
</dbReference>
<comment type="caution">
    <text evidence="4">The sequence shown here is derived from an EMBL/GenBank/DDBJ whole genome shotgun (WGS) entry which is preliminary data.</text>
</comment>
<dbReference type="RefSeq" id="WP_377252709.1">
    <property type="nucleotide sequence ID" value="NZ_JBHLUH010000039.1"/>
</dbReference>
<keyword evidence="3" id="KW-0808">Transferase</keyword>
<dbReference type="Gene3D" id="1.10.600.10">
    <property type="entry name" value="Farnesyl Diphosphate Synthase"/>
    <property type="match status" value="1"/>
</dbReference>
<protein>
    <submittedName>
        <fullName evidence="4">Polyprenyl synthetase family protein</fullName>
    </submittedName>
</protein>
<organism evidence="4 5">
    <name type="scientific">Phytohabitans kaempferiae</name>
    <dbReference type="NCBI Taxonomy" id="1620943"/>
    <lineage>
        <taxon>Bacteria</taxon>
        <taxon>Bacillati</taxon>
        <taxon>Actinomycetota</taxon>
        <taxon>Actinomycetes</taxon>
        <taxon>Micromonosporales</taxon>
        <taxon>Micromonosporaceae</taxon>
    </lineage>
</organism>
<dbReference type="PROSITE" id="PS00444">
    <property type="entry name" value="POLYPRENYL_SYNTHASE_2"/>
    <property type="match status" value="1"/>
</dbReference>
<evidence type="ECO:0000256" key="1">
    <source>
        <dbReference type="ARBA" id="ARBA00022723"/>
    </source>
</evidence>
<dbReference type="SFLD" id="SFLDS00005">
    <property type="entry name" value="Isoprenoid_Synthase_Type_I"/>
    <property type="match status" value="1"/>
</dbReference>
<dbReference type="Proteomes" id="UP001589867">
    <property type="component" value="Unassembled WGS sequence"/>
</dbReference>
<comment type="similarity">
    <text evidence="3">Belongs to the FPP/GGPP synthase family.</text>
</comment>
<accession>A0ABV6M4R5</accession>
<sequence>MTLAPTERTDSVRYLVEPAIRRALDRLHPNSRLVAGYQLGLWDTDGSPADACGKWLRPALALLSARAAGGDPERGVPAAAAVELAHTFSLLHDDVMDGDTERRHRPTAWTAFGVGPAILAGDALLGLAVELLAEAPADGAAAAHRLSVDVGRLVAGQAADLEFERRDDVTLDECLAMASDKTGALFACAATLGAMLCDGPPALLAALSRFGGQLGLAFQLVDDLLGIWGDSRRTGKATGADLRIRKRSTPVVWAITAGGPAGRALADLYRLPRTLNEEEVDRAAQLVEAAGAREWAVQRAEQEIDQALAQLEEVPMPADARQELSDLAVFAVRRDR</sequence>
<dbReference type="Pfam" id="PF00348">
    <property type="entry name" value="polyprenyl_synt"/>
    <property type="match status" value="1"/>
</dbReference>
<dbReference type="EMBL" id="JBHLUH010000039">
    <property type="protein sequence ID" value="MFC0529690.1"/>
    <property type="molecule type" value="Genomic_DNA"/>
</dbReference>
<gene>
    <name evidence="4" type="ORF">ACFFIA_18700</name>
</gene>